<dbReference type="GO" id="GO:0034477">
    <property type="term" value="P:U6 snRNA 3'-end processing"/>
    <property type="evidence" value="ECO:0007669"/>
    <property type="project" value="InterPro"/>
</dbReference>
<dbReference type="InterPro" id="IPR027521">
    <property type="entry name" value="Usb1"/>
</dbReference>
<protein>
    <submittedName>
        <fullName evidence="3">DEBR0S4_11232g1_1</fullName>
    </submittedName>
</protein>
<reference evidence="2 5" key="2">
    <citation type="journal article" date="2020" name="Appl. Microbiol. Biotechnol.">
        <title>Targeted gene deletion in Brettanomyces bruxellensis with an expression-free CRISPR-Cas9 system.</title>
        <authorList>
            <person name="Varela C."/>
            <person name="Bartel C."/>
            <person name="Onetto C."/>
            <person name="Borneman A."/>
        </authorList>
    </citation>
    <scope>NUCLEOTIDE SEQUENCE [LARGE SCALE GENOMIC DNA]</scope>
    <source>
        <strain evidence="2 5">AWRI1613</strain>
    </source>
</reference>
<evidence type="ECO:0000313" key="4">
    <source>
        <dbReference type="Proteomes" id="UP000478008"/>
    </source>
</evidence>
<keyword evidence="4" id="KW-1185">Reference proteome</keyword>
<dbReference type="EMBL" id="CABFWN010000004">
    <property type="protein sequence ID" value="VUG19129.1"/>
    <property type="molecule type" value="Genomic_DNA"/>
</dbReference>
<dbReference type="EMBL" id="JABCYN010000057">
    <property type="protein sequence ID" value="KAF6005758.1"/>
    <property type="molecule type" value="Genomic_DNA"/>
</dbReference>
<gene>
    <name evidence="3" type="ORF">DEBR0S4_11232G</name>
    <name evidence="2" type="ORF">HII12_005333</name>
</gene>
<accession>A0A3F2Y5X1</accession>
<organism evidence="3 4">
    <name type="scientific">Dekkera bruxellensis</name>
    <name type="common">Brettanomyces custersii</name>
    <dbReference type="NCBI Taxonomy" id="5007"/>
    <lineage>
        <taxon>Eukaryota</taxon>
        <taxon>Fungi</taxon>
        <taxon>Dikarya</taxon>
        <taxon>Ascomycota</taxon>
        <taxon>Saccharomycotina</taxon>
        <taxon>Pichiomycetes</taxon>
        <taxon>Pichiales</taxon>
        <taxon>Pichiaceae</taxon>
        <taxon>Brettanomyces</taxon>
    </lineage>
</organism>
<dbReference type="AlphaFoldDB" id="A0A3F2Y5X1"/>
<dbReference type="Proteomes" id="UP000568158">
    <property type="component" value="Unassembled WGS sequence"/>
</dbReference>
<dbReference type="Gene3D" id="3.90.1140.10">
    <property type="entry name" value="Cyclic phosphodiesterase"/>
    <property type="match status" value="1"/>
</dbReference>
<evidence type="ECO:0000313" key="2">
    <source>
        <dbReference type="EMBL" id="KAF6005758.1"/>
    </source>
</evidence>
<proteinExistence type="predicted"/>
<feature type="compositionally biased region" description="Low complexity" evidence="1">
    <location>
        <begin position="1"/>
        <end position="20"/>
    </location>
</feature>
<feature type="compositionally biased region" description="Acidic residues" evidence="1">
    <location>
        <begin position="21"/>
        <end position="31"/>
    </location>
</feature>
<reference evidence="3 4" key="1">
    <citation type="submission" date="2019-07" db="EMBL/GenBank/DDBJ databases">
        <authorList>
            <person name="Friedrich A."/>
            <person name="Schacherer J."/>
        </authorList>
    </citation>
    <scope>NUCLEOTIDE SEQUENCE [LARGE SCALE GENOMIC DNA]</scope>
</reference>
<feature type="region of interest" description="Disordered" evidence="1">
    <location>
        <begin position="1"/>
        <end position="34"/>
    </location>
</feature>
<sequence length="276" mass="31307">MDLVNEYSSSNDSSSFLSSSSDEESNSVEEEEIRRQFAQAPVVNNFNIHHKTNETRESHGITTFTFIVPRLTDRQASQCEAAAEEIWFKILYEDNRIGETCILDKNFANDLSGESKYHISTSYNITFQNASYINVQKDYSHFVMQLQRSLKNIKNTRIQQHLGFTGQIKIFMNKDGTCLFIAATLDNNTCQNLAPFVDCVNDALLGGVAPKYDPLNLHMSIGRIAMKQSSNQYNAMSVLSSIQMAFYTSTIMSNLKLHFGTFNITDGRKLITLFHE</sequence>
<dbReference type="GO" id="GO:0004518">
    <property type="term" value="F:nuclease activity"/>
    <property type="evidence" value="ECO:0007669"/>
    <property type="project" value="InterPro"/>
</dbReference>
<evidence type="ECO:0000256" key="1">
    <source>
        <dbReference type="SAM" id="MobiDB-lite"/>
    </source>
</evidence>
<evidence type="ECO:0000313" key="3">
    <source>
        <dbReference type="EMBL" id="VUG19129.1"/>
    </source>
</evidence>
<name>A0A3F2Y5X1_DEKBR</name>
<dbReference type="Proteomes" id="UP000478008">
    <property type="component" value="Unassembled WGS sequence"/>
</dbReference>
<dbReference type="Pfam" id="PF09749">
    <property type="entry name" value="HVSL"/>
    <property type="match status" value="1"/>
</dbReference>
<evidence type="ECO:0000313" key="5">
    <source>
        <dbReference type="Proteomes" id="UP000568158"/>
    </source>
</evidence>